<organism evidence="1 2">
    <name type="scientific">Rangifer tarandus platyrhynchus</name>
    <name type="common">Svalbard reindeer</name>
    <dbReference type="NCBI Taxonomy" id="3082113"/>
    <lineage>
        <taxon>Eukaryota</taxon>
        <taxon>Metazoa</taxon>
        <taxon>Chordata</taxon>
        <taxon>Craniata</taxon>
        <taxon>Vertebrata</taxon>
        <taxon>Euteleostomi</taxon>
        <taxon>Mammalia</taxon>
        <taxon>Eutheria</taxon>
        <taxon>Laurasiatheria</taxon>
        <taxon>Artiodactyla</taxon>
        <taxon>Ruminantia</taxon>
        <taxon>Pecora</taxon>
        <taxon>Cervidae</taxon>
        <taxon>Odocoileinae</taxon>
        <taxon>Rangifer</taxon>
    </lineage>
</organism>
<keyword evidence="2" id="KW-1185">Reference proteome</keyword>
<name>A0ABN8ZVI2_RANTA</name>
<accession>A0ABN8ZVI2</accession>
<dbReference type="EMBL" id="OX459942">
    <property type="protein sequence ID" value="CAI9176787.1"/>
    <property type="molecule type" value="Genomic_DNA"/>
</dbReference>
<evidence type="ECO:0000313" key="1">
    <source>
        <dbReference type="EMBL" id="CAI9176787.1"/>
    </source>
</evidence>
<protein>
    <submittedName>
        <fullName evidence="1">Uncharacterized protein</fullName>
    </submittedName>
</protein>
<proteinExistence type="predicted"/>
<reference evidence="1" key="1">
    <citation type="submission" date="2023-04" db="EMBL/GenBank/DDBJ databases">
        <authorList>
            <consortium name="ELIXIR-Norway"/>
        </authorList>
    </citation>
    <scope>NUCLEOTIDE SEQUENCE [LARGE SCALE GENOMIC DNA]</scope>
</reference>
<sequence length="200" mass="21820">MQTQKAWFRFFSTSLMAFIASRVSPHSSWKQLLHILEDGAATVLVLHPQEMLRDLVLLLSQFAEKVAQALENHITAVETDTQEKGADGSRFRSLSGLGGSLPARLLPAGAAARKPPSSAEIPPSNCHLVGTGPESPRVTIDEPPLFCETHSAVSAEKFCALKAVCYNLHLLSRSLLHASTADFIPRHPPHPFPTARKEEI</sequence>
<dbReference type="Proteomes" id="UP001176941">
    <property type="component" value="Chromosome 6"/>
</dbReference>
<gene>
    <name evidence="1" type="ORF">MRATA1EN1_LOCUS25749</name>
</gene>
<evidence type="ECO:0000313" key="2">
    <source>
        <dbReference type="Proteomes" id="UP001176941"/>
    </source>
</evidence>